<dbReference type="EMBL" id="CAJOBH010009882">
    <property type="protein sequence ID" value="CAF4151425.1"/>
    <property type="molecule type" value="Genomic_DNA"/>
</dbReference>
<name>A0A816E9J3_9BILA</name>
<dbReference type="Proteomes" id="UP000681967">
    <property type="component" value="Unassembled WGS sequence"/>
</dbReference>
<dbReference type="Proteomes" id="UP000663855">
    <property type="component" value="Unassembled WGS sequence"/>
</dbReference>
<feature type="signal peptide" evidence="1">
    <location>
        <begin position="1"/>
        <end position="22"/>
    </location>
</feature>
<evidence type="ECO:0000256" key="1">
    <source>
        <dbReference type="SAM" id="SignalP"/>
    </source>
</evidence>
<organism evidence="3 6">
    <name type="scientific">Rotaria magnacalcarata</name>
    <dbReference type="NCBI Taxonomy" id="392030"/>
    <lineage>
        <taxon>Eukaryota</taxon>
        <taxon>Metazoa</taxon>
        <taxon>Spiralia</taxon>
        <taxon>Gnathifera</taxon>
        <taxon>Rotifera</taxon>
        <taxon>Eurotatoria</taxon>
        <taxon>Bdelloidea</taxon>
        <taxon>Philodinida</taxon>
        <taxon>Philodinidae</taxon>
        <taxon>Rotaria</taxon>
    </lineage>
</organism>
<comment type="caution">
    <text evidence="3">The sequence shown here is derived from an EMBL/GenBank/DDBJ whole genome shotgun (WGS) entry which is preliminary data.</text>
</comment>
<dbReference type="OrthoDB" id="10043697at2759"/>
<dbReference type="AlphaFoldDB" id="A0A816E9J3"/>
<proteinExistence type="predicted"/>
<evidence type="ECO:0000313" key="4">
    <source>
        <dbReference type="EMBL" id="CAF4020221.1"/>
    </source>
</evidence>
<reference evidence="3" key="1">
    <citation type="submission" date="2021-02" db="EMBL/GenBank/DDBJ databases">
        <authorList>
            <person name="Nowell W R."/>
        </authorList>
    </citation>
    <scope>NUCLEOTIDE SEQUENCE</scope>
</reference>
<dbReference type="EMBL" id="CAJNOV010005124">
    <property type="protein sequence ID" value="CAF1198353.1"/>
    <property type="molecule type" value="Genomic_DNA"/>
</dbReference>
<accession>A0A816E9J3</accession>
<dbReference type="Proteomes" id="UP000681720">
    <property type="component" value="Unassembled WGS sequence"/>
</dbReference>
<dbReference type="EMBL" id="CAJOBJ010005071">
    <property type="protein sequence ID" value="CAF4020221.1"/>
    <property type="molecule type" value="Genomic_DNA"/>
</dbReference>
<gene>
    <name evidence="5" type="ORF">BYL167_LOCUS21554</name>
    <name evidence="2" type="ORF">CJN711_LOCUS11885</name>
    <name evidence="4" type="ORF">GIL414_LOCUS12821</name>
    <name evidence="3" type="ORF">KQP761_LOCUS28769</name>
</gene>
<evidence type="ECO:0000313" key="2">
    <source>
        <dbReference type="EMBL" id="CAF1198353.1"/>
    </source>
</evidence>
<protein>
    <submittedName>
        <fullName evidence="3">Uncharacterized protein</fullName>
    </submittedName>
</protein>
<keyword evidence="1" id="KW-0732">Signal</keyword>
<feature type="chain" id="PRO_5036412812" evidence="1">
    <location>
        <begin position="23"/>
        <end position="134"/>
    </location>
</feature>
<evidence type="ECO:0000313" key="3">
    <source>
        <dbReference type="EMBL" id="CAF1644780.1"/>
    </source>
</evidence>
<sequence>MNRYIIFQSLILFSSFLIFTSGRRLYYDELNDDSITRVSKTDEEDSESFQAALADLLGDDNNDGDDQKENASFDSYEEKLFHQRSVFPSFRGSTTISPDMRQAIMEMFQKAIDQGWKPNLKYHAPGTRFGRHRR</sequence>
<evidence type="ECO:0000313" key="5">
    <source>
        <dbReference type="EMBL" id="CAF4151425.1"/>
    </source>
</evidence>
<dbReference type="EMBL" id="CAJNOW010015753">
    <property type="protein sequence ID" value="CAF1644780.1"/>
    <property type="molecule type" value="Genomic_DNA"/>
</dbReference>
<evidence type="ECO:0000313" key="6">
    <source>
        <dbReference type="Proteomes" id="UP000663834"/>
    </source>
</evidence>
<dbReference type="Proteomes" id="UP000663834">
    <property type="component" value="Unassembled WGS sequence"/>
</dbReference>